<keyword evidence="1" id="KW-0812">Transmembrane</keyword>
<reference evidence="2 3" key="1">
    <citation type="submission" date="2018-06" db="EMBL/GenBank/DDBJ databases">
        <authorList>
            <consortium name="Pathogen Informatics"/>
            <person name="Doyle S."/>
        </authorList>
    </citation>
    <scope>NUCLEOTIDE SEQUENCE [LARGE SCALE GENOMIC DNA]</scope>
    <source>
        <strain evidence="2 3">NCTC7878</strain>
    </source>
</reference>
<evidence type="ECO:0000256" key="1">
    <source>
        <dbReference type="SAM" id="Phobius"/>
    </source>
</evidence>
<evidence type="ECO:0000313" key="2">
    <source>
        <dbReference type="EMBL" id="SQA00200.1"/>
    </source>
</evidence>
<organism evidence="2 3">
    <name type="scientific">Staphylococcus aureus</name>
    <dbReference type="NCBI Taxonomy" id="1280"/>
    <lineage>
        <taxon>Bacteria</taxon>
        <taxon>Bacillati</taxon>
        <taxon>Bacillota</taxon>
        <taxon>Bacilli</taxon>
        <taxon>Bacillales</taxon>
        <taxon>Staphylococcaceae</taxon>
        <taxon>Staphylococcus</taxon>
    </lineage>
</organism>
<feature type="transmembrane region" description="Helical" evidence="1">
    <location>
        <begin position="35"/>
        <end position="55"/>
    </location>
</feature>
<evidence type="ECO:0000313" key="3">
    <source>
        <dbReference type="Proteomes" id="UP000249913"/>
    </source>
</evidence>
<dbReference type="AlphaFoldDB" id="A0A2X2MES1"/>
<feature type="transmembrane region" description="Helical" evidence="1">
    <location>
        <begin position="6"/>
        <end position="23"/>
    </location>
</feature>
<keyword evidence="1" id="KW-1133">Transmembrane helix</keyword>
<protein>
    <submittedName>
        <fullName evidence="2">Membrane protein</fullName>
    </submittedName>
</protein>
<dbReference type="EMBL" id="UAUX01000016">
    <property type="protein sequence ID" value="SQA00200.1"/>
    <property type="molecule type" value="Genomic_DNA"/>
</dbReference>
<gene>
    <name evidence="2" type="ORF">NCTC7878_03359</name>
</gene>
<proteinExistence type="predicted"/>
<name>A0A2X2MES1_STAAU</name>
<dbReference type="Proteomes" id="UP000249913">
    <property type="component" value="Unassembled WGS sequence"/>
</dbReference>
<sequence length="72" mass="8464">MGPNMIIVYIVLLLILVYVNYRLVNRLLSENRIYVVRLIATITTVISFILVYALIHELMPFVVRAMDLLYHQ</sequence>
<keyword evidence="1" id="KW-0472">Membrane</keyword>
<accession>A0A2X2MES1</accession>